<keyword evidence="2 6" id="KW-0732">Signal</keyword>
<dbReference type="PANTHER" id="PTHR43649:SF33">
    <property type="entry name" value="POLYGALACTURONAN_RHAMNOGALACTURONAN-BINDING PROTEIN YTCQ"/>
    <property type="match status" value="1"/>
</dbReference>
<name>A0A4R1R637_9FIRM</name>
<evidence type="ECO:0000256" key="4">
    <source>
        <dbReference type="ARBA" id="ARBA00023139"/>
    </source>
</evidence>
<evidence type="ECO:0000313" key="8">
    <source>
        <dbReference type="Proteomes" id="UP000295718"/>
    </source>
</evidence>
<dbReference type="Pfam" id="PF13416">
    <property type="entry name" value="SBP_bac_8"/>
    <property type="match status" value="1"/>
</dbReference>
<evidence type="ECO:0000313" key="7">
    <source>
        <dbReference type="EMBL" id="TCL61005.1"/>
    </source>
</evidence>
<reference evidence="7 8" key="1">
    <citation type="submission" date="2019-03" db="EMBL/GenBank/DDBJ databases">
        <title>Genomic Encyclopedia of Type Strains, Phase IV (KMG-IV): sequencing the most valuable type-strain genomes for metagenomic binning, comparative biology and taxonomic classification.</title>
        <authorList>
            <person name="Goeker M."/>
        </authorList>
    </citation>
    <scope>NUCLEOTIDE SEQUENCE [LARGE SCALE GENOMIC DNA]</scope>
    <source>
        <strain evidence="7 8">DSM 100556</strain>
    </source>
</reference>
<keyword evidence="4" id="KW-0564">Palmitate</keyword>
<dbReference type="EMBL" id="SLUO01000001">
    <property type="protein sequence ID" value="TCL61005.1"/>
    <property type="molecule type" value="Genomic_DNA"/>
</dbReference>
<dbReference type="InterPro" id="IPR050490">
    <property type="entry name" value="Bact_solute-bd_prot1"/>
</dbReference>
<dbReference type="Proteomes" id="UP000295718">
    <property type="component" value="Unassembled WGS sequence"/>
</dbReference>
<feature type="chain" id="PRO_5038699795" evidence="6">
    <location>
        <begin position="24"/>
        <end position="585"/>
    </location>
</feature>
<dbReference type="PANTHER" id="PTHR43649">
    <property type="entry name" value="ARABINOSE-BINDING PROTEIN-RELATED"/>
    <property type="match status" value="1"/>
</dbReference>
<accession>A0A4R1R637</accession>
<dbReference type="AlphaFoldDB" id="A0A4R1R637"/>
<dbReference type="STRING" id="1469948.GCA_000732725_02667"/>
<dbReference type="RefSeq" id="WP_035315718.1">
    <property type="nucleotide sequence ID" value="NZ_JPNB01000002.1"/>
</dbReference>
<protein>
    <submittedName>
        <fullName evidence="7">Carbohydrate ABC transporter substrate-binding protein (CUT1 family)</fullName>
    </submittedName>
</protein>
<dbReference type="Gene3D" id="3.40.190.10">
    <property type="entry name" value="Periplasmic binding protein-like II"/>
    <property type="match status" value="2"/>
</dbReference>
<evidence type="ECO:0000256" key="6">
    <source>
        <dbReference type="SAM" id="SignalP"/>
    </source>
</evidence>
<comment type="caution">
    <text evidence="7">The sequence shown here is derived from an EMBL/GenBank/DDBJ whole genome shotgun (WGS) entry which is preliminary data.</text>
</comment>
<evidence type="ECO:0000256" key="2">
    <source>
        <dbReference type="ARBA" id="ARBA00022729"/>
    </source>
</evidence>
<feature type="signal peptide" evidence="6">
    <location>
        <begin position="1"/>
        <end position="23"/>
    </location>
</feature>
<keyword evidence="5" id="KW-0449">Lipoprotein</keyword>
<gene>
    <name evidence="7" type="ORF">EDD76_101102</name>
</gene>
<organism evidence="7 8">
    <name type="scientific">Kineothrix alysoides</name>
    <dbReference type="NCBI Taxonomy" id="1469948"/>
    <lineage>
        <taxon>Bacteria</taxon>
        <taxon>Bacillati</taxon>
        <taxon>Bacillota</taxon>
        <taxon>Clostridia</taxon>
        <taxon>Lachnospirales</taxon>
        <taxon>Lachnospiraceae</taxon>
        <taxon>Kineothrix</taxon>
    </lineage>
</organism>
<dbReference type="SUPFAM" id="SSF53850">
    <property type="entry name" value="Periplasmic binding protein-like II"/>
    <property type="match status" value="1"/>
</dbReference>
<evidence type="ECO:0000256" key="3">
    <source>
        <dbReference type="ARBA" id="ARBA00023136"/>
    </source>
</evidence>
<keyword evidence="1" id="KW-1003">Cell membrane</keyword>
<evidence type="ECO:0000256" key="5">
    <source>
        <dbReference type="ARBA" id="ARBA00023288"/>
    </source>
</evidence>
<keyword evidence="8" id="KW-1185">Reference proteome</keyword>
<keyword evidence="3" id="KW-0472">Membrane</keyword>
<dbReference type="OrthoDB" id="2644263at2"/>
<dbReference type="InterPro" id="IPR006059">
    <property type="entry name" value="SBP"/>
</dbReference>
<evidence type="ECO:0000256" key="1">
    <source>
        <dbReference type="ARBA" id="ARBA00022475"/>
    </source>
</evidence>
<proteinExistence type="predicted"/>
<dbReference type="PROSITE" id="PS51257">
    <property type="entry name" value="PROKAR_LIPOPROTEIN"/>
    <property type="match status" value="1"/>
</dbReference>
<sequence length="585" mass="65065">MNKKLRRSLSLLLAMTMVTGLLGGCAGGSDSVDAVTDVKDAGTQAAGAASEDGTSDPWQLAATSTYEPYPETVTYTIGLRVRADVAYPEGSTDTAEESAYTRFMKSKLNIQNENAFEAADDNDYNQKVSMAITSGDIPDIMNVTYDDFKELAENDMLEDLTDAYNNCASDLMKEIYASNDNRSLDMATIDGKLYAIPTTAISSGPEMLWLRGDWMDKLGLEEPKTLEDIENIVKAFVKQDPGENGAGKTVGIPLCVDGDTNYIYGNYSGAYKANNIFTSFGAYPEQWIEGKDKTAVYGSVQPEMKQGLQVLADWYKEGVIDQQLAVRTYDDIKALVTDGKCGSYFCGWWAPYDLAGSYELNPDVEWRAYILPAGSDNKVTMWSGNPNQNYFVVRKGFEHPELLVKAKSITLDYNQGDAAYTDDSAECKEYLDYVAHGYGVEVIGGFDWYDAAARAYQHISEAIDGTRNPDEMNAYEHSLYESCTKYLEAVNNKEKPEKANWLDYNARMVASKLMNDTEVNIVQPVFFSQTDSMSLMWESLRTLERTTILKIVTNEISVDEFDTFAEEWMNAGGQQITEEVNEAIN</sequence>